<accession>X1LR37</accession>
<dbReference type="EMBL" id="BARV01018633">
    <property type="protein sequence ID" value="GAI21842.1"/>
    <property type="molecule type" value="Genomic_DNA"/>
</dbReference>
<gene>
    <name evidence="1" type="ORF">S06H3_31463</name>
</gene>
<dbReference type="AlphaFoldDB" id="X1LR37"/>
<evidence type="ECO:0000313" key="1">
    <source>
        <dbReference type="EMBL" id="GAI21842.1"/>
    </source>
</evidence>
<proteinExistence type="predicted"/>
<feature type="non-terminal residue" evidence="1">
    <location>
        <position position="1"/>
    </location>
</feature>
<sequence length="55" mass="5964">RPSSMLFLASDILQDVVTIAIDNLGFAYLSHSLASVRIDEMLVTVDKIAGLITND</sequence>
<comment type="caution">
    <text evidence="1">The sequence shown here is derived from an EMBL/GenBank/DDBJ whole genome shotgun (WGS) entry which is preliminary data.</text>
</comment>
<protein>
    <submittedName>
        <fullName evidence="1">Uncharacterized protein</fullName>
    </submittedName>
</protein>
<reference evidence="1" key="1">
    <citation type="journal article" date="2014" name="Front. Microbiol.">
        <title>High frequency of phylogenetically diverse reductive dehalogenase-homologous genes in deep subseafloor sedimentary metagenomes.</title>
        <authorList>
            <person name="Kawai M."/>
            <person name="Futagami T."/>
            <person name="Toyoda A."/>
            <person name="Takaki Y."/>
            <person name="Nishi S."/>
            <person name="Hori S."/>
            <person name="Arai W."/>
            <person name="Tsubouchi T."/>
            <person name="Morono Y."/>
            <person name="Uchiyama I."/>
            <person name="Ito T."/>
            <person name="Fujiyama A."/>
            <person name="Inagaki F."/>
            <person name="Takami H."/>
        </authorList>
    </citation>
    <scope>NUCLEOTIDE SEQUENCE</scope>
    <source>
        <strain evidence="1">Expedition CK06-06</strain>
    </source>
</reference>
<name>X1LR37_9ZZZZ</name>
<organism evidence="1">
    <name type="scientific">marine sediment metagenome</name>
    <dbReference type="NCBI Taxonomy" id="412755"/>
    <lineage>
        <taxon>unclassified sequences</taxon>
        <taxon>metagenomes</taxon>
        <taxon>ecological metagenomes</taxon>
    </lineage>
</organism>